<keyword evidence="3" id="KW-1185">Reference proteome</keyword>
<accession>A0A172TG03</accession>
<sequence length="664" mass="77183">MDNLPKSAESHDKERRSKLAFDLIVPDHLFLVRDEAGGDYGVDKILELKLVGTHMSNFRSHIQLKCTSKTRSANGSITFSVPIKTLSYLLNQPNSLFVVYIESENIFMWEWIIEIAQYATAQNIDITTTNNQTLNYHFIRELRLSDFTEIHKQINHSGVLVKQISEYIKISNASEKISLNIISESVTDVKNIVADIKKYGIAFSNSGEYNLLYEMISRVPNIFKSEDPDYCVVVAYLKYCNGEYYDAMSWIPKGRRFNVVSENLMEVSEYIELTLKLLLGICSPDIYSVQFDRLCLKYPKSLITLQHRFFEYKDRLVEADHTLKNEFRLLQKEFENIVLTIRNHESTNSILLINLEINEWEITGFLLLRELNFARFNMDGRDKIGHPLSLSERVDSANEFIKRNIEWLMRFEFLYKTVADDIIKARLYTSYANLQMQFISSARMSNKDSTDNGNEMLKTIVNSLLYNIEILRSNGYLHELLRAYMSLAECYQGLGLPDEAIGIVNDVMENADSIGLVKVVSYCKAFLDGIFIFNFEKLINDSMKDNIFLSDLSDKELNKYARQMLELLGLSDDRLPNLLIEYFWLRDDEVSGLNFCRHLHTHQDLEHTLSLETMYLINPNRKFVCRKFGYQSSMGHDRKILSRRFKSSFCLACEYKETLHNGID</sequence>
<evidence type="ECO:0000313" key="2">
    <source>
        <dbReference type="EMBL" id="ANE45940.1"/>
    </source>
</evidence>
<organism evidence="2 3">
    <name type="scientific">Paenibacillus swuensis</name>
    <dbReference type="NCBI Taxonomy" id="1178515"/>
    <lineage>
        <taxon>Bacteria</taxon>
        <taxon>Bacillati</taxon>
        <taxon>Bacillota</taxon>
        <taxon>Bacilli</taxon>
        <taxon>Bacillales</taxon>
        <taxon>Paenibacillaceae</taxon>
        <taxon>Paenibacillus</taxon>
    </lineage>
</organism>
<dbReference type="Pfam" id="PF14280">
    <property type="entry name" value="DUF4365"/>
    <property type="match status" value="1"/>
</dbReference>
<dbReference type="KEGG" id="pswu:SY83_06140"/>
<dbReference type="PATRIC" id="fig|1178515.4.peg.1228"/>
<proteinExistence type="predicted"/>
<dbReference type="RefSeq" id="WP_068605223.1">
    <property type="nucleotide sequence ID" value="NZ_CP011388.1"/>
</dbReference>
<dbReference type="EMBL" id="CP011388">
    <property type="protein sequence ID" value="ANE45940.1"/>
    <property type="molecule type" value="Genomic_DNA"/>
</dbReference>
<feature type="domain" description="DUF4365" evidence="1">
    <location>
        <begin position="15"/>
        <end position="143"/>
    </location>
</feature>
<evidence type="ECO:0000259" key="1">
    <source>
        <dbReference type="Pfam" id="PF14280"/>
    </source>
</evidence>
<dbReference type="AlphaFoldDB" id="A0A172TG03"/>
<gene>
    <name evidence="2" type="ORF">SY83_06140</name>
</gene>
<evidence type="ECO:0000313" key="3">
    <source>
        <dbReference type="Proteomes" id="UP000076927"/>
    </source>
</evidence>
<protein>
    <recommendedName>
        <fullName evidence="1">DUF4365 domain-containing protein</fullName>
    </recommendedName>
</protein>
<dbReference type="Proteomes" id="UP000076927">
    <property type="component" value="Chromosome"/>
</dbReference>
<name>A0A172TG03_9BACL</name>
<dbReference type="InterPro" id="IPR025375">
    <property type="entry name" value="DUF4365"/>
</dbReference>
<reference evidence="2 3" key="1">
    <citation type="submission" date="2015-01" db="EMBL/GenBank/DDBJ databases">
        <title>Paenibacillus swuensis/DY6/whole genome sequencing.</title>
        <authorList>
            <person name="Kim M.K."/>
            <person name="Srinivasan S."/>
            <person name="Lee J.-J."/>
        </authorList>
    </citation>
    <scope>NUCLEOTIDE SEQUENCE [LARGE SCALE GENOMIC DNA]</scope>
    <source>
        <strain evidence="2 3">DY6</strain>
    </source>
</reference>